<dbReference type="RefSeq" id="WP_067558400.1">
    <property type="nucleotide sequence ID" value="NZ_CP016895.1"/>
</dbReference>
<dbReference type="InterPro" id="IPR041621">
    <property type="entry name" value="PDH_E1_M"/>
</dbReference>
<dbReference type="InterPro" id="IPR029061">
    <property type="entry name" value="THDP-binding"/>
</dbReference>
<dbReference type="InterPro" id="IPR005474">
    <property type="entry name" value="Transketolase_N"/>
</dbReference>
<comment type="catalytic activity">
    <reaction evidence="8 9">
        <text>N(6)-[(R)-lipoyl]-L-lysyl-[protein] + pyruvate + H(+) = N(6)-[(R)-S(8)-acetyldihydrolipoyl]-L-lysyl-[protein] + CO2</text>
        <dbReference type="Rhea" id="RHEA:19189"/>
        <dbReference type="Rhea" id="RHEA-COMP:10474"/>
        <dbReference type="Rhea" id="RHEA-COMP:10478"/>
        <dbReference type="ChEBI" id="CHEBI:15361"/>
        <dbReference type="ChEBI" id="CHEBI:15378"/>
        <dbReference type="ChEBI" id="CHEBI:16526"/>
        <dbReference type="ChEBI" id="CHEBI:83099"/>
        <dbReference type="ChEBI" id="CHEBI:83111"/>
        <dbReference type="EC" id="1.2.4.1"/>
    </reaction>
</comment>
<evidence type="ECO:0000256" key="7">
    <source>
        <dbReference type="ARBA" id="ARBA00023317"/>
    </source>
</evidence>
<feature type="domain" description="Transketolase-like C-terminal" evidence="13">
    <location>
        <begin position="708"/>
        <end position="842"/>
    </location>
</feature>
<organism evidence="14 15">
    <name type="scientific">Acinetobacter larvae</name>
    <dbReference type="NCBI Taxonomy" id="1789224"/>
    <lineage>
        <taxon>Bacteria</taxon>
        <taxon>Pseudomonadati</taxon>
        <taxon>Pseudomonadota</taxon>
        <taxon>Gammaproteobacteria</taxon>
        <taxon>Moraxellales</taxon>
        <taxon>Moraxellaceae</taxon>
        <taxon>Acinetobacter</taxon>
    </lineage>
</organism>
<dbReference type="InterPro" id="IPR055152">
    <property type="entry name" value="Transketolase-like_C_2"/>
</dbReference>
<dbReference type="InterPro" id="IPR009014">
    <property type="entry name" value="Transketo_C/PFOR_II"/>
</dbReference>
<feature type="domain" description="Pyruvate dehydrogenase E1 component middle" evidence="12">
    <location>
        <begin position="477"/>
        <end position="695"/>
    </location>
</feature>
<feature type="binding site" evidence="10">
    <location>
        <position position="227"/>
    </location>
    <ligand>
        <name>Mg(2+)</name>
        <dbReference type="ChEBI" id="CHEBI:18420"/>
    </ligand>
</feature>
<dbReference type="Gene3D" id="3.40.50.920">
    <property type="match status" value="1"/>
</dbReference>
<feature type="domain" description="Transketolase N-terminal" evidence="11">
    <location>
        <begin position="136"/>
        <end position="291"/>
    </location>
</feature>
<keyword evidence="10" id="KW-0460">Magnesium</keyword>
<keyword evidence="5 9" id="KW-0560">Oxidoreductase</keyword>
<comment type="function">
    <text evidence="2 9">Component of the pyruvate dehydrogenase (PDH) complex, that catalyzes the overall conversion of pyruvate to acetyl-CoA and CO(2).</text>
</comment>
<evidence type="ECO:0000256" key="9">
    <source>
        <dbReference type="PIRNR" id="PIRNR000156"/>
    </source>
</evidence>
<evidence type="ECO:0000256" key="5">
    <source>
        <dbReference type="ARBA" id="ARBA00023002"/>
    </source>
</evidence>
<evidence type="ECO:0000256" key="6">
    <source>
        <dbReference type="ARBA" id="ARBA00023052"/>
    </source>
</evidence>
<evidence type="ECO:0000259" key="13">
    <source>
        <dbReference type="Pfam" id="PF22613"/>
    </source>
</evidence>
<dbReference type="Pfam" id="PF00456">
    <property type="entry name" value="Transketolase_N"/>
    <property type="match status" value="1"/>
</dbReference>
<feature type="binding site" evidence="10">
    <location>
        <position position="257"/>
    </location>
    <ligand>
        <name>Mg(2+)</name>
        <dbReference type="ChEBI" id="CHEBI:18420"/>
    </ligand>
</feature>
<dbReference type="GO" id="GO:0046872">
    <property type="term" value="F:metal ion binding"/>
    <property type="evidence" value="ECO:0007669"/>
    <property type="project" value="UniProtKB-KW"/>
</dbReference>
<dbReference type="AlphaFoldDB" id="A0A1B2M3D8"/>
<gene>
    <name evidence="14" type="ORF">BFG52_15715</name>
</gene>
<dbReference type="Proteomes" id="UP000093391">
    <property type="component" value="Chromosome"/>
</dbReference>
<keyword evidence="7 9" id="KW-0670">Pyruvate</keyword>
<dbReference type="NCBIfam" id="TIGR00759">
    <property type="entry name" value="aceE"/>
    <property type="match status" value="1"/>
</dbReference>
<evidence type="ECO:0000313" key="15">
    <source>
        <dbReference type="Proteomes" id="UP000093391"/>
    </source>
</evidence>
<dbReference type="Pfam" id="PF17831">
    <property type="entry name" value="PDH_E1_M"/>
    <property type="match status" value="1"/>
</dbReference>
<evidence type="ECO:0000256" key="4">
    <source>
        <dbReference type="ARBA" id="ARBA00017172"/>
    </source>
</evidence>
<name>A0A1B2M3D8_9GAMM</name>
<evidence type="ECO:0000256" key="10">
    <source>
        <dbReference type="PIRSR" id="PIRSR000156-1"/>
    </source>
</evidence>
<keyword evidence="15" id="KW-1185">Reference proteome</keyword>
<evidence type="ECO:0000256" key="8">
    <source>
        <dbReference type="ARBA" id="ARBA00051231"/>
    </source>
</evidence>
<dbReference type="Pfam" id="PF22613">
    <property type="entry name" value="Transketolase_C_1"/>
    <property type="match status" value="1"/>
</dbReference>
<reference evidence="14 15" key="1">
    <citation type="submission" date="2016-08" db="EMBL/GenBank/DDBJ databases">
        <authorList>
            <person name="Seilhamer J.J."/>
        </authorList>
    </citation>
    <scope>NUCLEOTIDE SEQUENCE [LARGE SCALE GENOMIC DNA]</scope>
    <source>
        <strain evidence="14 15">BRTC-1</strain>
    </source>
</reference>
<evidence type="ECO:0000313" key="14">
    <source>
        <dbReference type="EMBL" id="AOA59651.1"/>
    </source>
</evidence>
<dbReference type="SUPFAM" id="SSF52922">
    <property type="entry name" value="TK C-terminal domain-like"/>
    <property type="match status" value="1"/>
</dbReference>
<accession>A0A1B2M3D8</accession>
<dbReference type="OrthoDB" id="9759664at2"/>
<dbReference type="PANTHER" id="PTHR43825">
    <property type="entry name" value="PYRUVATE DEHYDROGENASE E1 COMPONENT"/>
    <property type="match status" value="1"/>
</dbReference>
<comment type="cofactor">
    <cofactor evidence="1 9">
        <name>thiamine diphosphate</name>
        <dbReference type="ChEBI" id="CHEBI:58937"/>
    </cofactor>
</comment>
<dbReference type="PIRSF" id="PIRSF000156">
    <property type="entry name" value="Pyruvate_dh_E1"/>
    <property type="match status" value="1"/>
</dbReference>
<evidence type="ECO:0000256" key="2">
    <source>
        <dbReference type="ARBA" id="ARBA00003157"/>
    </source>
</evidence>
<dbReference type="GO" id="GO:0004739">
    <property type="term" value="F:pyruvate dehydrogenase (acetyl-transferring) activity"/>
    <property type="evidence" value="ECO:0007669"/>
    <property type="project" value="UniProtKB-EC"/>
</dbReference>
<dbReference type="EC" id="1.2.4.1" evidence="3 9"/>
<dbReference type="PANTHER" id="PTHR43825:SF3">
    <property type="entry name" value="PYRUVATE DEHYDROGENASE E1 COMPONENT"/>
    <property type="match status" value="1"/>
</dbReference>
<keyword evidence="6 9" id="KW-0786">Thiamine pyrophosphate</keyword>
<dbReference type="InterPro" id="IPR051157">
    <property type="entry name" value="PDH/Transketolase"/>
</dbReference>
<keyword evidence="10" id="KW-0479">Metal-binding</keyword>
<evidence type="ECO:0000259" key="12">
    <source>
        <dbReference type="Pfam" id="PF17831"/>
    </source>
</evidence>
<dbReference type="FunFam" id="3.40.50.970:FF:000011">
    <property type="entry name" value="Pyruvate dehydrogenase E1 component"/>
    <property type="match status" value="1"/>
</dbReference>
<sequence>MAYYGDSDAQETKEWQDAFDSVLQHMGTERAAFLLEKLYQRAIFKHVPIQRLNTPYLNTISVDETPAMPGDQDMERRIRALIRWNALAMVLRANTTGDDLGGHLASFASSATLYDVGFNHFFRAANDHFGGDMLYIQGHCAPGIYARSFLEGRLNEEQLKNFRREVGGQGLPSYPHPYLMPDYWQFPTVSMGLGPIMSIYQAHIQKYLMNRGLIKEEDRKVWAFLGDGEMDEPESLGAISLAGREKLDNLIWVVNCNLQRLDGPVRGNGKIIQELESVFRGAGWRVIKVVWGRHWDPLLAKDSSGALKARMEEALDGDYQRYQVKGGGYTREHFFGKYPESAELVKHLSDEDIDNLNRGGHDPYKVYAAYAAAMQSNGQPTVILAKTVKGYGLSDEIEAVNKTHQIKKMQLESLKYFRNRFNLPFTDEQLEELPLYRPNENSPEIKYLKARREALGGYLPARRKDSVKLDIPALSIFDHVLRGSDGKEQSTTMVMVRLIAALLKDKAIKDRVVPIVPDEARTFGLEGMFRQLGIYAAHGQNYTPEDQEQLMSYREAKDGHMLQEGINEAGAMSAWTALGTSYSTNNLPMIPMYMYYSMFGFQRIGDIAWAAGDSQAQGFLLGATAGRTTLNGEGLQHQDGHSHILASTIPNCVSYDPCFGYELAVIVHDGLERMYVNQERVFYYLTLMNENYAQPMMPAGVEEGIKRGLYLFAEDEKATVQLLGSGVILREVIKAAQILAEEYQVHANVWSVTSFNELARDGMAAEEYNRLHPMADQPKQAWVTEQLRATDGIVVAATDHIRAYSEQIRAYLPDGRPYVTLGTDGYGRSDTRGNLRSYFGVDAAHIVVATLKKLADEGEVDARLVKDAISSFELDVDRPVAWLPQAHAEVSEVAPYTEQTGEEK</sequence>
<protein>
    <recommendedName>
        <fullName evidence="4 9">Pyruvate dehydrogenase E1 component</fullName>
        <ecNumber evidence="3 9">1.2.4.1</ecNumber>
    </recommendedName>
</protein>
<comment type="cofactor">
    <cofactor evidence="10">
        <name>Mg(2+)</name>
        <dbReference type="ChEBI" id="CHEBI:18420"/>
    </cofactor>
</comment>
<evidence type="ECO:0000256" key="1">
    <source>
        <dbReference type="ARBA" id="ARBA00001964"/>
    </source>
</evidence>
<evidence type="ECO:0000259" key="11">
    <source>
        <dbReference type="Pfam" id="PF00456"/>
    </source>
</evidence>
<proteinExistence type="predicted"/>
<dbReference type="SUPFAM" id="SSF52518">
    <property type="entry name" value="Thiamin diphosphate-binding fold (THDP-binding)"/>
    <property type="match status" value="2"/>
</dbReference>
<dbReference type="EMBL" id="CP016895">
    <property type="protein sequence ID" value="AOA59651.1"/>
    <property type="molecule type" value="Genomic_DNA"/>
</dbReference>
<dbReference type="CDD" id="cd02017">
    <property type="entry name" value="TPP_E1_EcPDC_like"/>
    <property type="match status" value="1"/>
</dbReference>
<evidence type="ECO:0000256" key="3">
    <source>
        <dbReference type="ARBA" id="ARBA00012281"/>
    </source>
</evidence>
<dbReference type="Gene3D" id="3.40.50.970">
    <property type="match status" value="2"/>
</dbReference>
<dbReference type="InterPro" id="IPR004660">
    <property type="entry name" value="PDH_E1"/>
</dbReference>
<dbReference type="KEGG" id="ala:BFG52_15715"/>
<feature type="binding site" evidence="10">
    <location>
        <position position="259"/>
    </location>
    <ligand>
        <name>Mg(2+)</name>
        <dbReference type="ChEBI" id="CHEBI:18420"/>
    </ligand>
</feature>
<dbReference type="STRING" id="1789224.BFG52_15715"/>
<dbReference type="InterPro" id="IPR035807">
    <property type="entry name" value="PDC_E1_N"/>
</dbReference>